<dbReference type="InterPro" id="IPR051320">
    <property type="entry name" value="Viral_Replic_Matur_Polypro"/>
</dbReference>
<name>A0AAV7USY6_PLEWA</name>
<evidence type="ECO:0000313" key="3">
    <source>
        <dbReference type="Proteomes" id="UP001066276"/>
    </source>
</evidence>
<dbReference type="Proteomes" id="UP001066276">
    <property type="component" value="Chromosome 2_2"/>
</dbReference>
<dbReference type="PANTHER" id="PTHR33064:SF29">
    <property type="entry name" value="PEPTIDASE A2 DOMAIN-CONTAINING PROTEIN-RELATED"/>
    <property type="match status" value="1"/>
</dbReference>
<dbReference type="PANTHER" id="PTHR33064">
    <property type="entry name" value="POL PROTEIN"/>
    <property type="match status" value="1"/>
</dbReference>
<evidence type="ECO:0000259" key="1">
    <source>
        <dbReference type="Pfam" id="PF17919"/>
    </source>
</evidence>
<dbReference type="EMBL" id="JANPWB010000004">
    <property type="protein sequence ID" value="KAJ1191340.1"/>
    <property type="molecule type" value="Genomic_DNA"/>
</dbReference>
<keyword evidence="3" id="KW-1185">Reference proteome</keyword>
<dbReference type="AlphaFoldDB" id="A0AAV7USY6"/>
<dbReference type="FunFam" id="3.10.20.370:FF:000001">
    <property type="entry name" value="Retrovirus-related Pol polyprotein from transposon 17.6-like protein"/>
    <property type="match status" value="1"/>
</dbReference>
<gene>
    <name evidence="2" type="ORF">NDU88_000656</name>
</gene>
<dbReference type="InterPro" id="IPR043128">
    <property type="entry name" value="Rev_trsase/Diguanyl_cyclase"/>
</dbReference>
<dbReference type="Pfam" id="PF17919">
    <property type="entry name" value="RT_RNaseH_2"/>
    <property type="match status" value="1"/>
</dbReference>
<evidence type="ECO:0000313" key="2">
    <source>
        <dbReference type="EMBL" id="KAJ1191340.1"/>
    </source>
</evidence>
<reference evidence="2" key="1">
    <citation type="journal article" date="2022" name="bioRxiv">
        <title>Sequencing and chromosome-scale assembly of the giantPleurodeles waltlgenome.</title>
        <authorList>
            <person name="Brown T."/>
            <person name="Elewa A."/>
            <person name="Iarovenko S."/>
            <person name="Subramanian E."/>
            <person name="Araus A.J."/>
            <person name="Petzold A."/>
            <person name="Susuki M."/>
            <person name="Suzuki K.-i.T."/>
            <person name="Hayashi T."/>
            <person name="Toyoda A."/>
            <person name="Oliveira C."/>
            <person name="Osipova E."/>
            <person name="Leigh N.D."/>
            <person name="Simon A."/>
            <person name="Yun M.H."/>
        </authorList>
    </citation>
    <scope>NUCLEOTIDE SEQUENCE</scope>
    <source>
        <strain evidence="2">20211129_DDA</strain>
        <tissue evidence="2">Liver</tissue>
    </source>
</reference>
<accession>A0AAV7USY6</accession>
<sequence length="179" mass="20537">MVYLGHLLGDGKVQPLQAKIETIKAWQPPKTQTEVRAFLSLTIYYRRFVKVDGSIVAPLTELTTKKQPMLVNWTEGCQKAFDSLKKAMCTAPMLKAPDYSGEFIVQTDASEQGIGEVLAQLNEERLDQPVDFISRLLSREQRWSAIEREAFAVVWTLKKLRPYLFGMHLQVQKDHRSLR</sequence>
<protein>
    <recommendedName>
        <fullName evidence="1">Reverse transcriptase/retrotransposon-derived protein RNase H-like domain-containing protein</fullName>
    </recommendedName>
</protein>
<dbReference type="SUPFAM" id="SSF56672">
    <property type="entry name" value="DNA/RNA polymerases"/>
    <property type="match status" value="1"/>
</dbReference>
<feature type="domain" description="Reverse transcriptase/retrotransposon-derived protein RNase H-like" evidence="1">
    <location>
        <begin position="73"/>
        <end position="171"/>
    </location>
</feature>
<comment type="caution">
    <text evidence="2">The sequence shown here is derived from an EMBL/GenBank/DDBJ whole genome shotgun (WGS) entry which is preliminary data.</text>
</comment>
<dbReference type="InterPro" id="IPR043502">
    <property type="entry name" value="DNA/RNA_pol_sf"/>
</dbReference>
<dbReference type="FunFam" id="3.30.70.270:FF:000020">
    <property type="entry name" value="Transposon Tf2-6 polyprotein-like Protein"/>
    <property type="match status" value="1"/>
</dbReference>
<dbReference type="Gene3D" id="3.30.70.270">
    <property type="match status" value="1"/>
</dbReference>
<organism evidence="2 3">
    <name type="scientific">Pleurodeles waltl</name>
    <name type="common">Iberian ribbed newt</name>
    <dbReference type="NCBI Taxonomy" id="8319"/>
    <lineage>
        <taxon>Eukaryota</taxon>
        <taxon>Metazoa</taxon>
        <taxon>Chordata</taxon>
        <taxon>Craniata</taxon>
        <taxon>Vertebrata</taxon>
        <taxon>Euteleostomi</taxon>
        <taxon>Amphibia</taxon>
        <taxon>Batrachia</taxon>
        <taxon>Caudata</taxon>
        <taxon>Salamandroidea</taxon>
        <taxon>Salamandridae</taxon>
        <taxon>Pleurodelinae</taxon>
        <taxon>Pleurodeles</taxon>
    </lineage>
</organism>
<dbReference type="InterPro" id="IPR041577">
    <property type="entry name" value="RT_RNaseH_2"/>
</dbReference>
<proteinExistence type="predicted"/>